<reference evidence="1 2" key="1">
    <citation type="submission" date="2020-10" db="EMBL/GenBank/DDBJ databases">
        <title>Plant Genome Project.</title>
        <authorList>
            <person name="Zhang R.-G."/>
        </authorList>
    </citation>
    <scope>NUCLEOTIDE SEQUENCE [LARGE SCALE GENOMIC DNA]</scope>
    <source>
        <strain evidence="1">FAFU-HL-1</strain>
        <tissue evidence="1">Leaf</tissue>
    </source>
</reference>
<accession>A0A835JY61</accession>
<name>A0A835JY61_9ROSI</name>
<dbReference type="AlphaFoldDB" id="A0A835JY61"/>
<dbReference type="Proteomes" id="UP000657918">
    <property type="component" value="Chromosome 8"/>
</dbReference>
<gene>
    <name evidence="1" type="ORF">SADUNF_Sadunf08G0063900</name>
</gene>
<organism evidence="1 2">
    <name type="scientific">Salix dunnii</name>
    <dbReference type="NCBI Taxonomy" id="1413687"/>
    <lineage>
        <taxon>Eukaryota</taxon>
        <taxon>Viridiplantae</taxon>
        <taxon>Streptophyta</taxon>
        <taxon>Embryophyta</taxon>
        <taxon>Tracheophyta</taxon>
        <taxon>Spermatophyta</taxon>
        <taxon>Magnoliopsida</taxon>
        <taxon>eudicotyledons</taxon>
        <taxon>Gunneridae</taxon>
        <taxon>Pentapetalae</taxon>
        <taxon>rosids</taxon>
        <taxon>fabids</taxon>
        <taxon>Malpighiales</taxon>
        <taxon>Salicaceae</taxon>
        <taxon>Saliceae</taxon>
        <taxon>Salix</taxon>
    </lineage>
</organism>
<evidence type="ECO:0000313" key="1">
    <source>
        <dbReference type="EMBL" id="KAF9677021.1"/>
    </source>
</evidence>
<evidence type="ECO:0000313" key="2">
    <source>
        <dbReference type="Proteomes" id="UP000657918"/>
    </source>
</evidence>
<comment type="caution">
    <text evidence="1">The sequence shown here is derived from an EMBL/GenBank/DDBJ whole genome shotgun (WGS) entry which is preliminary data.</text>
</comment>
<dbReference type="OrthoDB" id="1729273at2759"/>
<keyword evidence="2" id="KW-1185">Reference proteome</keyword>
<dbReference type="EMBL" id="JADGMS010000008">
    <property type="protein sequence ID" value="KAF9677021.1"/>
    <property type="molecule type" value="Genomic_DNA"/>
</dbReference>
<proteinExistence type="predicted"/>
<evidence type="ECO:0008006" key="3">
    <source>
        <dbReference type="Google" id="ProtNLM"/>
    </source>
</evidence>
<sequence length="195" mass="22176">MGSQRVTELPRQMQDWFGSSKRVEDGWVVCRVFKKKNQTRGFLPEVSQEVHFPHMKASASSFPLDPKQNQLQSLYHDSTFDGSMHLPQLFSPESVVAPSFASPLSLNHMNDIECSQNLLRLTSTGCGFEHPAGRFNGDWSLLDKLLASHQNLDPQQHYQNKRNSSSQIVDPVGTSTQKFPFQYLGFETDILRFSK</sequence>
<protein>
    <recommendedName>
        <fullName evidence="3">NAC domain-containing protein</fullName>
    </recommendedName>
</protein>